<feature type="compositionally biased region" description="Basic and acidic residues" evidence="1">
    <location>
        <begin position="62"/>
        <end position="73"/>
    </location>
</feature>
<evidence type="ECO:0000313" key="3">
    <source>
        <dbReference type="Proteomes" id="UP001357223"/>
    </source>
</evidence>
<gene>
    <name evidence="2" type="ORF">R4Z09_08160</name>
</gene>
<feature type="region of interest" description="Disordered" evidence="1">
    <location>
        <begin position="62"/>
        <end position="83"/>
    </location>
</feature>
<organism evidence="2 3">
    <name type="scientific">Niallia oryzisoli</name>
    <dbReference type="NCBI Taxonomy" id="1737571"/>
    <lineage>
        <taxon>Bacteria</taxon>
        <taxon>Bacillati</taxon>
        <taxon>Bacillota</taxon>
        <taxon>Bacilli</taxon>
        <taxon>Bacillales</taxon>
        <taxon>Bacillaceae</taxon>
        <taxon>Niallia</taxon>
    </lineage>
</organism>
<evidence type="ECO:0000313" key="2">
    <source>
        <dbReference type="EMBL" id="WVX82937.1"/>
    </source>
</evidence>
<sequence>MKTTVIGREELIDMFENINNQLEQLENSIKTNMSQQQQEWQRKQEQRIDICGKQLESLEKKMTSTKERQEHSKKTTLQLTLSY</sequence>
<dbReference type="RefSeq" id="WP_338451831.1">
    <property type="nucleotide sequence ID" value="NZ_CP137640.1"/>
</dbReference>
<protein>
    <submittedName>
        <fullName evidence="2">Uncharacterized protein</fullName>
    </submittedName>
</protein>
<dbReference type="EMBL" id="CP137640">
    <property type="protein sequence ID" value="WVX82937.1"/>
    <property type="molecule type" value="Genomic_DNA"/>
</dbReference>
<name>A0ABZ2CGM3_9BACI</name>
<proteinExistence type="predicted"/>
<evidence type="ECO:0000256" key="1">
    <source>
        <dbReference type="SAM" id="MobiDB-lite"/>
    </source>
</evidence>
<dbReference type="Proteomes" id="UP001357223">
    <property type="component" value="Chromosome"/>
</dbReference>
<accession>A0ABZ2CGM3</accession>
<keyword evidence="3" id="KW-1185">Reference proteome</keyword>
<reference evidence="2 3" key="1">
    <citation type="submission" date="2023-10" db="EMBL/GenBank/DDBJ databases">
        <title>Niallia locisalis sp.nov. isolated from a salt pond sample.</title>
        <authorList>
            <person name="Li X.-J."/>
            <person name="Dong L."/>
        </authorList>
    </citation>
    <scope>NUCLEOTIDE SEQUENCE [LARGE SCALE GENOMIC DNA]</scope>
    <source>
        <strain evidence="2 3">DSM 29761</strain>
    </source>
</reference>